<keyword evidence="4" id="KW-1185">Reference proteome</keyword>
<feature type="chain" id="PRO_5026836443" evidence="1">
    <location>
        <begin position="23"/>
        <end position="111"/>
    </location>
</feature>
<protein>
    <submittedName>
        <fullName evidence="3">Cupredoxin domain-containing protein</fullName>
    </submittedName>
</protein>
<feature type="domain" description="EfeO-type cupredoxin-like" evidence="2">
    <location>
        <begin position="8"/>
        <end position="110"/>
    </location>
</feature>
<dbReference type="SUPFAM" id="SSF49503">
    <property type="entry name" value="Cupredoxins"/>
    <property type="match status" value="1"/>
</dbReference>
<feature type="signal peptide" evidence="1">
    <location>
        <begin position="1"/>
        <end position="22"/>
    </location>
</feature>
<dbReference type="InterPro" id="IPR028096">
    <property type="entry name" value="EfeO_Cupredoxin"/>
</dbReference>
<dbReference type="InterPro" id="IPR008972">
    <property type="entry name" value="Cupredoxin"/>
</dbReference>
<accession>A0A6N6VEB4</accession>
<sequence length="111" mass="12166">MRHFLSAAAVILVMGAAAPAFAEEPATFEITIKDHKFDPAVLEVPANKEIKLVVKNLDETPEEFESTELNREKIIGGGRQGVFYLDPLKAGTYPFFGEFNQATAQGKLIAK</sequence>
<gene>
    <name evidence="3" type="ORF">F2P47_14275</name>
</gene>
<reference evidence="3 4" key="1">
    <citation type="submission" date="2019-09" db="EMBL/GenBank/DDBJ databases">
        <title>Parvibaculum sedimenti sp. nov., isolated from sediment.</title>
        <authorList>
            <person name="Wang Y."/>
        </authorList>
    </citation>
    <scope>NUCLEOTIDE SEQUENCE [LARGE SCALE GENOMIC DNA]</scope>
    <source>
        <strain evidence="3 4">HXT-9</strain>
    </source>
</reference>
<dbReference type="AlphaFoldDB" id="A0A6N6VEB4"/>
<dbReference type="EMBL" id="WESC01000014">
    <property type="protein sequence ID" value="KAB7739034.1"/>
    <property type="molecule type" value="Genomic_DNA"/>
</dbReference>
<organism evidence="3 4">
    <name type="scientific">Parvibaculum sedimenti</name>
    <dbReference type="NCBI Taxonomy" id="2608632"/>
    <lineage>
        <taxon>Bacteria</taxon>
        <taxon>Pseudomonadati</taxon>
        <taxon>Pseudomonadota</taxon>
        <taxon>Alphaproteobacteria</taxon>
        <taxon>Hyphomicrobiales</taxon>
        <taxon>Parvibaculaceae</taxon>
        <taxon>Parvibaculum</taxon>
    </lineage>
</organism>
<evidence type="ECO:0000313" key="4">
    <source>
        <dbReference type="Proteomes" id="UP000468901"/>
    </source>
</evidence>
<proteinExistence type="predicted"/>
<dbReference type="Proteomes" id="UP000468901">
    <property type="component" value="Unassembled WGS sequence"/>
</dbReference>
<evidence type="ECO:0000313" key="3">
    <source>
        <dbReference type="EMBL" id="KAB7739034.1"/>
    </source>
</evidence>
<comment type="caution">
    <text evidence="3">The sequence shown here is derived from an EMBL/GenBank/DDBJ whole genome shotgun (WGS) entry which is preliminary data.</text>
</comment>
<name>A0A6N6VEB4_9HYPH</name>
<dbReference type="Gene3D" id="2.60.40.420">
    <property type="entry name" value="Cupredoxins - blue copper proteins"/>
    <property type="match status" value="1"/>
</dbReference>
<evidence type="ECO:0000259" key="2">
    <source>
        <dbReference type="Pfam" id="PF13473"/>
    </source>
</evidence>
<dbReference type="Pfam" id="PF13473">
    <property type="entry name" value="Cupredoxin_1"/>
    <property type="match status" value="1"/>
</dbReference>
<keyword evidence="1" id="KW-0732">Signal</keyword>
<evidence type="ECO:0000256" key="1">
    <source>
        <dbReference type="SAM" id="SignalP"/>
    </source>
</evidence>